<keyword evidence="3 6" id="KW-0853">WD repeat</keyword>
<sequence>MHSQLLSASQYNYLLALSNTSKFSVFLLHLPATPKMDYRKTLPLPQTFSHKIGYSQDSKYFKSFKSTFVKEFAPITSVSFSPSTPHRFAVTSATRVQIYTPRSQSVVKTISRFKDVARSGQIRGDGRLVIAGDDSGLVQVFDINSRAILRTFDDHKQPVHVTAFHPTEQTKVLSASDDCSVILHDIPTQTALHKFDEHSDYVRTANFSPSSPYLLVSGSYDHTVKLWDTRMQQSAMTMSTGGLPVESTCYLPGAESIASSSGPIVRIWDIMAGGRCRKAFSNHQKAVTSLCVDGDEKRLLTGSLDQMVKVYDLESLNVTHTMRFPAPVLSIAMSPDNINLAAGLSDGTLAIRRRQAKGVEVAEKIAEKEAMKSGLYEYMQEAQTVKPVTQTSVKSEGNLAHDEFKIEPIRRLKLKEFDKYLKKFQYSEALDVTLAKKAAPTTLFALLLELINRNGLKQAVSGRDDIGLEPLVSTLVKWIVDPRFTDIAVVVASTIIDIYGDVAGQSELIDNLLNKLRKKVDDEINVQTDFMNARGALDMIFAQSTLR</sequence>
<evidence type="ECO:0000256" key="1">
    <source>
        <dbReference type="ARBA" id="ARBA00004604"/>
    </source>
</evidence>
<dbReference type="GO" id="GO:0005730">
    <property type="term" value="C:nucleolus"/>
    <property type="evidence" value="ECO:0007669"/>
    <property type="project" value="UniProtKB-SubCell"/>
</dbReference>
<dbReference type="OMA" id="ATYQVVH"/>
<feature type="domain" description="U3 small nucleolar RNA-associated protein 15 C-terminal" evidence="7">
    <location>
        <begin position="401"/>
        <end position="540"/>
    </location>
</feature>
<dbReference type="InterPro" id="IPR015943">
    <property type="entry name" value="WD40/YVTN_repeat-like_dom_sf"/>
</dbReference>
<dbReference type="InterPro" id="IPR019775">
    <property type="entry name" value="WD40_repeat_CS"/>
</dbReference>
<dbReference type="GO" id="GO:0006364">
    <property type="term" value="P:rRNA processing"/>
    <property type="evidence" value="ECO:0007669"/>
    <property type="project" value="UniProtKB-KW"/>
</dbReference>
<dbReference type="PANTHER" id="PTHR19924:SF26">
    <property type="entry name" value="U3 SMALL NUCLEOLAR RNA-ASSOCIATED PROTEIN 15 HOMOLOG"/>
    <property type="match status" value="1"/>
</dbReference>
<evidence type="ECO:0000259" key="7">
    <source>
        <dbReference type="Pfam" id="PF09384"/>
    </source>
</evidence>
<evidence type="ECO:0000313" key="9">
    <source>
        <dbReference type="Proteomes" id="UP000306954"/>
    </source>
</evidence>
<proteinExistence type="predicted"/>
<comment type="subcellular location">
    <subcellularLocation>
        <location evidence="1">Nucleus</location>
        <location evidence="1">Nucleolus</location>
    </subcellularLocation>
</comment>
<feature type="repeat" description="WD" evidence="6">
    <location>
        <begin position="195"/>
        <end position="237"/>
    </location>
</feature>
<evidence type="ECO:0000256" key="3">
    <source>
        <dbReference type="ARBA" id="ARBA00022574"/>
    </source>
</evidence>
<dbReference type="PROSITE" id="PS00678">
    <property type="entry name" value="WD_REPEATS_1"/>
    <property type="match status" value="1"/>
</dbReference>
<dbReference type="GO" id="GO:0045943">
    <property type="term" value="P:positive regulation of transcription by RNA polymerase I"/>
    <property type="evidence" value="ECO:0007669"/>
    <property type="project" value="TreeGrafter"/>
</dbReference>
<dbReference type="SMART" id="SM00320">
    <property type="entry name" value="WD40"/>
    <property type="match status" value="7"/>
</dbReference>
<gene>
    <name evidence="8" type="ORF">E3P90_04063</name>
</gene>
<keyword evidence="2" id="KW-0698">rRNA processing</keyword>
<accession>A0A4T0HVC7</accession>
<dbReference type="AlphaFoldDB" id="A0A4T0HVC7"/>
<dbReference type="Pfam" id="PF00400">
    <property type="entry name" value="WD40"/>
    <property type="match status" value="4"/>
</dbReference>
<dbReference type="InterPro" id="IPR001680">
    <property type="entry name" value="WD40_rpt"/>
</dbReference>
<dbReference type="OrthoDB" id="431715at2759"/>
<evidence type="ECO:0000256" key="5">
    <source>
        <dbReference type="ARBA" id="ARBA00023242"/>
    </source>
</evidence>
<reference evidence="8 9" key="1">
    <citation type="submission" date="2019-03" db="EMBL/GenBank/DDBJ databases">
        <title>Sequencing 23 genomes of Wallemia ichthyophaga.</title>
        <authorList>
            <person name="Gostincar C."/>
        </authorList>
    </citation>
    <scope>NUCLEOTIDE SEQUENCE [LARGE SCALE GENOMIC DNA]</scope>
    <source>
        <strain evidence="8 9">EXF-8621</strain>
    </source>
</reference>
<evidence type="ECO:0000313" key="8">
    <source>
        <dbReference type="EMBL" id="TIB07470.1"/>
    </source>
</evidence>
<dbReference type="InterPro" id="IPR018983">
    <property type="entry name" value="U3_snoRNA-assocProt_15_C"/>
</dbReference>
<evidence type="ECO:0000256" key="2">
    <source>
        <dbReference type="ARBA" id="ARBA00022552"/>
    </source>
</evidence>
<feature type="repeat" description="WD" evidence="6">
    <location>
        <begin position="280"/>
        <end position="321"/>
    </location>
</feature>
<comment type="caution">
    <text evidence="8">The sequence shown here is derived from an EMBL/GenBank/DDBJ whole genome shotgun (WGS) entry which is preliminary data.</text>
</comment>
<dbReference type="Proteomes" id="UP000306954">
    <property type="component" value="Unassembled WGS sequence"/>
</dbReference>
<dbReference type="PROSITE" id="PS50082">
    <property type="entry name" value="WD_REPEATS_2"/>
    <property type="match status" value="2"/>
</dbReference>
<dbReference type="PROSITE" id="PS50294">
    <property type="entry name" value="WD_REPEATS_REGION"/>
    <property type="match status" value="2"/>
</dbReference>
<organism evidence="8 9">
    <name type="scientific">Wallemia ichthyophaga</name>
    <dbReference type="NCBI Taxonomy" id="245174"/>
    <lineage>
        <taxon>Eukaryota</taxon>
        <taxon>Fungi</taxon>
        <taxon>Dikarya</taxon>
        <taxon>Basidiomycota</taxon>
        <taxon>Wallemiomycotina</taxon>
        <taxon>Wallemiomycetes</taxon>
        <taxon>Wallemiales</taxon>
        <taxon>Wallemiaceae</taxon>
        <taxon>Wallemia</taxon>
    </lineage>
</organism>
<name>A0A4T0HVC7_WALIC</name>
<keyword evidence="4" id="KW-0677">Repeat</keyword>
<dbReference type="Gene3D" id="2.130.10.10">
    <property type="entry name" value="YVTN repeat-like/Quinoprotein amine dehydrogenase"/>
    <property type="match status" value="2"/>
</dbReference>
<dbReference type="SUPFAM" id="SSF50978">
    <property type="entry name" value="WD40 repeat-like"/>
    <property type="match status" value="1"/>
</dbReference>
<dbReference type="PANTHER" id="PTHR19924">
    <property type="entry name" value="UTP15 U3 SMALL NUCLEOLAR RNA-ASSOCIATED PROTEIN 15 FAMILY MEMBER"/>
    <property type="match status" value="1"/>
</dbReference>
<dbReference type="EMBL" id="SPOF01000093">
    <property type="protein sequence ID" value="TIB07470.1"/>
    <property type="molecule type" value="Genomic_DNA"/>
</dbReference>
<dbReference type="CDD" id="cd00200">
    <property type="entry name" value="WD40"/>
    <property type="match status" value="1"/>
</dbReference>
<evidence type="ECO:0000256" key="4">
    <source>
        <dbReference type="ARBA" id="ARBA00022737"/>
    </source>
</evidence>
<evidence type="ECO:0000256" key="6">
    <source>
        <dbReference type="PROSITE-ProRule" id="PRU00221"/>
    </source>
</evidence>
<dbReference type="Pfam" id="PF09384">
    <property type="entry name" value="UTP15_C"/>
    <property type="match status" value="1"/>
</dbReference>
<protein>
    <recommendedName>
        <fullName evidence="7">U3 small nucleolar RNA-associated protein 15 C-terminal domain-containing protein</fullName>
    </recommendedName>
</protein>
<keyword evidence="5" id="KW-0539">Nucleus</keyword>
<dbReference type="InterPro" id="IPR036322">
    <property type="entry name" value="WD40_repeat_dom_sf"/>
</dbReference>